<dbReference type="SMART" id="SM00448">
    <property type="entry name" value="REC"/>
    <property type="match status" value="1"/>
</dbReference>
<keyword evidence="5" id="KW-0716">Sensory transduction</keyword>
<feature type="compositionally biased region" description="Polar residues" evidence="11">
    <location>
        <begin position="1041"/>
        <end position="1067"/>
    </location>
</feature>
<dbReference type="SMART" id="SM00388">
    <property type="entry name" value="HisKA"/>
    <property type="match status" value="1"/>
</dbReference>
<evidence type="ECO:0000256" key="4">
    <source>
        <dbReference type="ARBA" id="ARBA00022553"/>
    </source>
</evidence>
<dbReference type="Gene3D" id="3.30.450.40">
    <property type="match status" value="1"/>
</dbReference>
<dbReference type="SUPFAM" id="SSF55785">
    <property type="entry name" value="PYP-like sensor domain (PAS domain)"/>
    <property type="match status" value="1"/>
</dbReference>
<feature type="region of interest" description="Disordered" evidence="11">
    <location>
        <begin position="276"/>
        <end position="306"/>
    </location>
</feature>
<gene>
    <name evidence="15" type="ORF">BCR35DRAFT_312898</name>
</gene>
<dbReference type="InParanoid" id="A0A1Y2FWK1"/>
<dbReference type="CDD" id="cd00082">
    <property type="entry name" value="HisKA"/>
    <property type="match status" value="1"/>
</dbReference>
<dbReference type="OrthoDB" id="2015534at2759"/>
<dbReference type="InterPro" id="IPR029016">
    <property type="entry name" value="GAF-like_dom_sf"/>
</dbReference>
<dbReference type="InterPro" id="IPR003661">
    <property type="entry name" value="HisK_dim/P_dom"/>
</dbReference>
<dbReference type="InterPro" id="IPR005467">
    <property type="entry name" value="His_kinase_dom"/>
</dbReference>
<dbReference type="GO" id="GO:0000155">
    <property type="term" value="F:phosphorelay sensor kinase activity"/>
    <property type="evidence" value="ECO:0007669"/>
    <property type="project" value="InterPro"/>
</dbReference>
<dbReference type="GO" id="GO:0009881">
    <property type="term" value="F:photoreceptor activity"/>
    <property type="evidence" value="ECO:0007669"/>
    <property type="project" value="UniProtKB-KW"/>
</dbReference>
<dbReference type="InterPro" id="IPR043150">
    <property type="entry name" value="Phytochrome_PHY_sf"/>
</dbReference>
<dbReference type="Pfam" id="PF00512">
    <property type="entry name" value="HisKA"/>
    <property type="match status" value="1"/>
</dbReference>
<feature type="domain" description="Histidine kinase" evidence="13">
    <location>
        <begin position="795"/>
        <end position="1037"/>
    </location>
</feature>
<evidence type="ECO:0000259" key="14">
    <source>
        <dbReference type="PROSITE" id="PS50110"/>
    </source>
</evidence>
<dbReference type="PROSITE" id="PS50046">
    <property type="entry name" value="PHYTOCHROME_2"/>
    <property type="match status" value="1"/>
</dbReference>
<dbReference type="Pfam" id="PF02518">
    <property type="entry name" value="HATPase_c"/>
    <property type="match status" value="1"/>
</dbReference>
<evidence type="ECO:0000256" key="10">
    <source>
        <dbReference type="PROSITE-ProRule" id="PRU00169"/>
    </source>
</evidence>
<dbReference type="InterPro" id="IPR013654">
    <property type="entry name" value="PAS_2"/>
</dbReference>
<keyword evidence="8" id="KW-0157">Chromophore</keyword>
<name>A0A1Y2FWK1_9BASI</name>
<dbReference type="SUPFAM" id="SSF52172">
    <property type="entry name" value="CheY-like"/>
    <property type="match status" value="1"/>
</dbReference>
<feature type="compositionally biased region" description="Pro residues" evidence="11">
    <location>
        <begin position="1141"/>
        <end position="1159"/>
    </location>
</feature>
<dbReference type="GO" id="GO:0006355">
    <property type="term" value="P:regulation of DNA-templated transcription"/>
    <property type="evidence" value="ECO:0007669"/>
    <property type="project" value="InterPro"/>
</dbReference>
<evidence type="ECO:0000256" key="1">
    <source>
        <dbReference type="ARBA" id="ARBA00000085"/>
    </source>
</evidence>
<dbReference type="SMART" id="SM00387">
    <property type="entry name" value="HATPase_c"/>
    <property type="match status" value="1"/>
</dbReference>
<evidence type="ECO:0000259" key="13">
    <source>
        <dbReference type="PROSITE" id="PS50109"/>
    </source>
</evidence>
<dbReference type="InterPro" id="IPR001789">
    <property type="entry name" value="Sig_transdc_resp-reg_receiver"/>
</dbReference>
<dbReference type="Proteomes" id="UP000193467">
    <property type="component" value="Unassembled WGS sequence"/>
</dbReference>
<dbReference type="PROSITE" id="PS50110">
    <property type="entry name" value="RESPONSE_REGULATORY"/>
    <property type="match status" value="1"/>
</dbReference>
<feature type="modified residue" description="4-aspartylphosphate" evidence="10">
    <location>
        <position position="1229"/>
    </location>
</feature>
<dbReference type="InterPro" id="IPR035965">
    <property type="entry name" value="PAS-like_dom_sf"/>
</dbReference>
<keyword evidence="9" id="KW-0675">Receptor</keyword>
<feature type="domain" description="Phytochrome chromophore attachment site" evidence="12">
    <location>
        <begin position="429"/>
        <end position="592"/>
    </location>
</feature>
<evidence type="ECO:0000256" key="6">
    <source>
        <dbReference type="ARBA" id="ARBA00022679"/>
    </source>
</evidence>
<feature type="region of interest" description="Disordered" evidence="11">
    <location>
        <begin position="1036"/>
        <end position="1072"/>
    </location>
</feature>
<feature type="compositionally biased region" description="Polar residues" evidence="11">
    <location>
        <begin position="12"/>
        <end position="28"/>
    </location>
</feature>
<evidence type="ECO:0000313" key="16">
    <source>
        <dbReference type="Proteomes" id="UP000193467"/>
    </source>
</evidence>
<evidence type="ECO:0000256" key="9">
    <source>
        <dbReference type="ARBA" id="ARBA00023170"/>
    </source>
</evidence>
<evidence type="ECO:0000259" key="12">
    <source>
        <dbReference type="PROSITE" id="PS50046"/>
    </source>
</evidence>
<feature type="region of interest" description="Disordered" evidence="11">
    <location>
        <begin position="348"/>
        <end position="375"/>
    </location>
</feature>
<evidence type="ECO:0000256" key="8">
    <source>
        <dbReference type="ARBA" id="ARBA00022991"/>
    </source>
</evidence>
<feature type="compositionally biased region" description="Polar residues" evidence="11">
    <location>
        <begin position="178"/>
        <end position="187"/>
    </location>
</feature>
<sequence>MDRPPRPKPPTRSATTGSHPLSATNSPTDALGRRATLSSDGSSPGEAPTEIRRPYMAIGNERVFPLRSVVHARPPTARRDTSSRPGTTTAPAHSPERTTTSPSVAGSPNSPRSAFRPRTSALSGARRSPLPTSPGYQETPFEWFPPAGDLRSPEQAGMPWAEAAEKAEESEQHRRSQPPKQTSSRVITSEGEYWISRGEPSLEEESLHQAGAVQPFVCLLALAEDEEGKFIVQQASESCSTILGHPPSALFSAPSFTTILTPESTDLFLDAVDALDDNDTTSQSSGGEGSDEQDDQSTKPTKTLPPPEHFIIALAGAAHHGERFYASLHRPTSDSPSRLLLEIEPENDTRFPLAPPRDLSPPPASSETTSGAEQVLKKANSVEETILRNTVSLIKPLKAIARRRSKRTPEINMVQLVYQIEEQLRKANTLEMFLAVTASVLRQVTGFDHVMVLQFDDSWNARVVSEDADHDLADRDLAAFPSYLGLTFPAAAVPSASFARTKVSLVYDCALPFSPMCSRTEQEAENGVDMTRCPGRAPRSERVAELQGLGMQATMTLSLSCFSKLWGVVTCSSARPHRISVPIRNLCTYLAESLSRTIERLSLERRLQARNIISHSAASDAPVGHIISDSSELLELFDADWGCLSVGDEAKLLGEVGTASELLCILEYLREKRFREIQLADEITSIFPDCIPPDPSGFKQIAGILVVPLSPQGADFIYFARRGSPHEINWVARNLGKPGISVWTQRLASKSTPWSDETLDTAHILSTIYGRFISVWREKESYVQANSVTSLLLANASHEVRTPLNAIRGFLELAMAENDQEGVVSEHLQRTHDASRALTHVINDLLDLTAYESGTAGELFTCQAFNLRSTIEDAISIQQSEATRRGLKMDVIEDPQGTPSIVLGDRAKVRQIVGTIVGNAVKYTETGSITITFGEINDHEDEEEQEETDTTSPVARKEIRISISIEDTGRGMEEGKLDALFSALHHVHTNEGSPEPSSIGLGLATTARIVEKLDGQLRVESKVGKGSRFQLIIPFGLPDPASSSHSPPTLTRRASSSNSVDSLTSRDSNSKKSEIDGLISAISSARVDAQHGARKERPRSFVIGEDVRQAPSLKSSQQEFETLSTTSLPKDTDSTSLFTPGQPPASAPTLPSLPRPFPPSSSSTPQPMTVDKPPKPSLKILVVEDEKINATLLERRLTKDSHRVTVVQHGGMAVRAMEEAPDFDLVLMDLNMPICDGWEASQIIRKSEPTYRFPPDTRRPRTHLQNGRVPILCCTANARERERDRLIESGIDGWCLKPVRFDRLAELIAGTLDTEQRRKDVYRPGEWERGGWFTSASATRRHVRGVDQPTPQG</sequence>
<feature type="compositionally biased region" description="Basic and acidic residues" evidence="11">
    <location>
        <begin position="1088"/>
        <end position="1099"/>
    </location>
</feature>
<feature type="compositionally biased region" description="Basic and acidic residues" evidence="11">
    <location>
        <begin position="163"/>
        <end position="174"/>
    </location>
</feature>
<dbReference type="EC" id="2.7.13.3" evidence="2"/>
<proteinExistence type="predicted"/>
<evidence type="ECO:0000313" key="15">
    <source>
        <dbReference type="EMBL" id="ORY88390.1"/>
    </source>
</evidence>
<dbReference type="GO" id="GO:0009927">
    <property type="term" value="F:histidine phosphotransfer kinase activity"/>
    <property type="evidence" value="ECO:0007669"/>
    <property type="project" value="TreeGrafter"/>
</dbReference>
<dbReference type="PANTHER" id="PTHR43047">
    <property type="entry name" value="TWO-COMPONENT HISTIDINE PROTEIN KINASE"/>
    <property type="match status" value="1"/>
</dbReference>
<evidence type="ECO:0000256" key="5">
    <source>
        <dbReference type="ARBA" id="ARBA00022606"/>
    </source>
</evidence>
<evidence type="ECO:0000256" key="3">
    <source>
        <dbReference type="ARBA" id="ARBA00022543"/>
    </source>
</evidence>
<dbReference type="SUPFAM" id="SSF47384">
    <property type="entry name" value="Homodimeric domain of signal transducing histidine kinase"/>
    <property type="match status" value="1"/>
</dbReference>
<feature type="domain" description="Response regulatory" evidence="14">
    <location>
        <begin position="1179"/>
        <end position="1312"/>
    </location>
</feature>
<reference evidence="15 16" key="1">
    <citation type="submission" date="2016-07" db="EMBL/GenBank/DDBJ databases">
        <title>Pervasive Adenine N6-methylation of Active Genes in Fungi.</title>
        <authorList>
            <consortium name="DOE Joint Genome Institute"/>
            <person name="Mondo S.J."/>
            <person name="Dannebaum R.O."/>
            <person name="Kuo R.C."/>
            <person name="Labutti K."/>
            <person name="Haridas S."/>
            <person name="Kuo A."/>
            <person name="Salamov A."/>
            <person name="Ahrendt S.R."/>
            <person name="Lipzen A."/>
            <person name="Sullivan W."/>
            <person name="Andreopoulos W.B."/>
            <person name="Clum A."/>
            <person name="Lindquist E."/>
            <person name="Daum C."/>
            <person name="Ramamoorthy G.K."/>
            <person name="Gryganskyi A."/>
            <person name="Culley D."/>
            <person name="Magnuson J.K."/>
            <person name="James T.Y."/>
            <person name="O'Malley M.A."/>
            <person name="Stajich J.E."/>
            <person name="Spatafora J.W."/>
            <person name="Visel A."/>
            <person name="Grigoriev I.V."/>
        </authorList>
    </citation>
    <scope>NUCLEOTIDE SEQUENCE [LARGE SCALE GENOMIC DNA]</scope>
    <source>
        <strain evidence="15 16">62-1032</strain>
    </source>
</reference>
<feature type="compositionally biased region" description="Polar residues" evidence="11">
    <location>
        <begin position="1112"/>
        <end position="1139"/>
    </location>
</feature>
<dbReference type="InterPro" id="IPR003594">
    <property type="entry name" value="HATPase_dom"/>
</dbReference>
<dbReference type="Gene3D" id="3.30.450.270">
    <property type="match status" value="1"/>
</dbReference>
<dbReference type="InterPro" id="IPR011006">
    <property type="entry name" value="CheY-like_superfamily"/>
</dbReference>
<dbReference type="PRINTS" id="PR00344">
    <property type="entry name" value="BCTRLSENSOR"/>
</dbReference>
<comment type="caution">
    <text evidence="15">The sequence shown here is derived from an EMBL/GenBank/DDBJ whole genome shotgun (WGS) entry which is preliminary data.</text>
</comment>
<dbReference type="CDD" id="cd17546">
    <property type="entry name" value="REC_hyHK_CKI1_RcsC-like"/>
    <property type="match status" value="1"/>
</dbReference>
<dbReference type="PROSITE" id="PS50109">
    <property type="entry name" value="HIS_KIN"/>
    <property type="match status" value="1"/>
</dbReference>
<accession>A0A1Y2FWK1</accession>
<comment type="catalytic activity">
    <reaction evidence="1">
        <text>ATP + protein L-histidine = ADP + protein N-phospho-L-histidine.</text>
        <dbReference type="EC" id="2.7.13.3"/>
    </reaction>
</comment>
<dbReference type="SUPFAM" id="SSF55874">
    <property type="entry name" value="ATPase domain of HSP90 chaperone/DNA topoisomerase II/histidine kinase"/>
    <property type="match status" value="1"/>
</dbReference>
<feature type="region of interest" description="Disordered" evidence="11">
    <location>
        <begin position="1085"/>
        <end position="1175"/>
    </location>
</feature>
<protein>
    <recommendedName>
        <fullName evidence="2">histidine kinase</fullName>
        <ecNumber evidence="2">2.7.13.3</ecNumber>
    </recommendedName>
</protein>
<feature type="compositionally biased region" description="Pro residues" evidence="11">
    <location>
        <begin position="353"/>
        <end position="364"/>
    </location>
</feature>
<dbReference type="GO" id="GO:0005886">
    <property type="term" value="C:plasma membrane"/>
    <property type="evidence" value="ECO:0007669"/>
    <property type="project" value="TreeGrafter"/>
</dbReference>
<dbReference type="GO" id="GO:0009584">
    <property type="term" value="P:detection of visible light"/>
    <property type="evidence" value="ECO:0007669"/>
    <property type="project" value="InterPro"/>
</dbReference>
<keyword evidence="7" id="KW-0418">Kinase</keyword>
<evidence type="ECO:0000256" key="7">
    <source>
        <dbReference type="ARBA" id="ARBA00022777"/>
    </source>
</evidence>
<feature type="region of interest" description="Disordered" evidence="11">
    <location>
        <begin position="1"/>
        <end position="189"/>
    </location>
</feature>
<dbReference type="Pfam" id="PF08446">
    <property type="entry name" value="PAS_2"/>
    <property type="match status" value="1"/>
</dbReference>
<evidence type="ECO:0000256" key="2">
    <source>
        <dbReference type="ARBA" id="ARBA00012438"/>
    </source>
</evidence>
<dbReference type="InterPro" id="IPR004358">
    <property type="entry name" value="Sig_transdc_His_kin-like_C"/>
</dbReference>
<dbReference type="Gene3D" id="3.30.450.20">
    <property type="entry name" value="PAS domain"/>
    <property type="match status" value="1"/>
</dbReference>
<dbReference type="Gene3D" id="3.30.565.10">
    <property type="entry name" value="Histidine kinase-like ATPase, C-terminal domain"/>
    <property type="match status" value="1"/>
</dbReference>
<evidence type="ECO:0000256" key="11">
    <source>
        <dbReference type="SAM" id="MobiDB-lite"/>
    </source>
</evidence>
<dbReference type="STRING" id="106004.A0A1Y2FWK1"/>
<dbReference type="Gene3D" id="1.10.287.130">
    <property type="match status" value="1"/>
</dbReference>
<dbReference type="InterPro" id="IPR013515">
    <property type="entry name" value="Phytochrome_cen-reg"/>
</dbReference>
<keyword evidence="3" id="KW-0600">Photoreceptor protein</keyword>
<keyword evidence="4 10" id="KW-0597">Phosphoprotein</keyword>
<dbReference type="InterPro" id="IPR036097">
    <property type="entry name" value="HisK_dim/P_sf"/>
</dbReference>
<dbReference type="Pfam" id="PF00072">
    <property type="entry name" value="Response_reg"/>
    <property type="match status" value="1"/>
</dbReference>
<organism evidence="15 16">
    <name type="scientific">Leucosporidium creatinivorum</name>
    <dbReference type="NCBI Taxonomy" id="106004"/>
    <lineage>
        <taxon>Eukaryota</taxon>
        <taxon>Fungi</taxon>
        <taxon>Dikarya</taxon>
        <taxon>Basidiomycota</taxon>
        <taxon>Pucciniomycotina</taxon>
        <taxon>Microbotryomycetes</taxon>
        <taxon>Leucosporidiales</taxon>
        <taxon>Leucosporidium</taxon>
    </lineage>
</organism>
<dbReference type="Pfam" id="PF00360">
    <property type="entry name" value="PHY"/>
    <property type="match status" value="1"/>
</dbReference>
<feature type="compositionally biased region" description="Polar residues" evidence="11">
    <location>
        <begin position="83"/>
        <end position="112"/>
    </location>
</feature>
<keyword evidence="6" id="KW-0808">Transferase</keyword>
<dbReference type="SUPFAM" id="SSF55781">
    <property type="entry name" value="GAF domain-like"/>
    <property type="match status" value="2"/>
</dbReference>
<dbReference type="EMBL" id="MCGR01000010">
    <property type="protein sequence ID" value="ORY88390.1"/>
    <property type="molecule type" value="Genomic_DNA"/>
</dbReference>
<dbReference type="Gene3D" id="3.40.50.2300">
    <property type="match status" value="1"/>
</dbReference>
<dbReference type="InterPro" id="IPR016132">
    <property type="entry name" value="Phyto_chromo_attachment"/>
</dbReference>
<dbReference type="InterPro" id="IPR036890">
    <property type="entry name" value="HATPase_C_sf"/>
</dbReference>
<keyword evidence="16" id="KW-1185">Reference proteome</keyword>
<dbReference type="PANTHER" id="PTHR43047:SF76">
    <property type="entry name" value="PHYTOCHROME-LIKE HISTIDINE KINASE 2"/>
    <property type="match status" value="1"/>
</dbReference>